<evidence type="ECO:0000313" key="2">
    <source>
        <dbReference type="Proteomes" id="UP000236291"/>
    </source>
</evidence>
<gene>
    <name evidence="1" type="ORF">L195_g028740</name>
</gene>
<proteinExistence type="predicted"/>
<evidence type="ECO:0000313" key="1">
    <source>
        <dbReference type="EMBL" id="PNX72843.1"/>
    </source>
</evidence>
<name>A0A2K3L2T3_TRIPR</name>
<comment type="caution">
    <text evidence="1">The sequence shown here is derived from an EMBL/GenBank/DDBJ whole genome shotgun (WGS) entry which is preliminary data.</text>
</comment>
<dbReference type="EMBL" id="ASHM01025173">
    <property type="protein sequence ID" value="PNX72843.1"/>
    <property type="molecule type" value="Genomic_DNA"/>
</dbReference>
<organism evidence="1 2">
    <name type="scientific">Trifolium pratense</name>
    <name type="common">Red clover</name>
    <dbReference type="NCBI Taxonomy" id="57577"/>
    <lineage>
        <taxon>Eukaryota</taxon>
        <taxon>Viridiplantae</taxon>
        <taxon>Streptophyta</taxon>
        <taxon>Embryophyta</taxon>
        <taxon>Tracheophyta</taxon>
        <taxon>Spermatophyta</taxon>
        <taxon>Magnoliopsida</taxon>
        <taxon>eudicotyledons</taxon>
        <taxon>Gunneridae</taxon>
        <taxon>Pentapetalae</taxon>
        <taxon>rosids</taxon>
        <taxon>fabids</taxon>
        <taxon>Fabales</taxon>
        <taxon>Fabaceae</taxon>
        <taxon>Papilionoideae</taxon>
        <taxon>50 kb inversion clade</taxon>
        <taxon>NPAAA clade</taxon>
        <taxon>Hologalegina</taxon>
        <taxon>IRL clade</taxon>
        <taxon>Trifolieae</taxon>
        <taxon>Trifolium</taxon>
    </lineage>
</organism>
<accession>A0A2K3L2T3</accession>
<dbReference type="Proteomes" id="UP000236291">
    <property type="component" value="Unassembled WGS sequence"/>
</dbReference>
<dbReference type="AlphaFoldDB" id="A0A2K3L2T3"/>
<sequence>GEEPIELLAEPCAINSIDIDQHDPLHSSPSVLLQLDMLFVGTHYVQTKKIDEYMSRLQYEMKNEEVVKEIRKGNGGK</sequence>
<protein>
    <submittedName>
        <fullName evidence="1">Uncharacterized protein</fullName>
    </submittedName>
</protein>
<feature type="non-terminal residue" evidence="1">
    <location>
        <position position="1"/>
    </location>
</feature>
<reference evidence="1 2" key="2">
    <citation type="journal article" date="2017" name="Front. Plant Sci.">
        <title>Gene Classification and Mining of Molecular Markers Useful in Red Clover (Trifolium pratense) Breeding.</title>
        <authorList>
            <person name="Istvanek J."/>
            <person name="Dluhosova J."/>
            <person name="Dluhos P."/>
            <person name="Patkova L."/>
            <person name="Nedelnik J."/>
            <person name="Repkova J."/>
        </authorList>
    </citation>
    <scope>NUCLEOTIDE SEQUENCE [LARGE SCALE GENOMIC DNA]</scope>
    <source>
        <strain evidence="2">cv. Tatra</strain>
        <tissue evidence="1">Young leaves</tissue>
    </source>
</reference>
<reference evidence="1 2" key="1">
    <citation type="journal article" date="2014" name="Am. J. Bot.">
        <title>Genome assembly and annotation for red clover (Trifolium pratense; Fabaceae).</title>
        <authorList>
            <person name="Istvanek J."/>
            <person name="Jaros M."/>
            <person name="Krenek A."/>
            <person name="Repkova J."/>
        </authorList>
    </citation>
    <scope>NUCLEOTIDE SEQUENCE [LARGE SCALE GENOMIC DNA]</scope>
    <source>
        <strain evidence="2">cv. Tatra</strain>
        <tissue evidence="1">Young leaves</tissue>
    </source>
</reference>